<evidence type="ECO:0000313" key="3">
    <source>
        <dbReference type="EMBL" id="GLR20105.1"/>
    </source>
</evidence>
<gene>
    <name evidence="3" type="ORF">GCM10007940_47210</name>
</gene>
<proteinExistence type="predicted"/>
<dbReference type="Gene3D" id="2.60.120.1440">
    <property type="match status" value="1"/>
</dbReference>
<evidence type="ECO:0000313" key="4">
    <source>
        <dbReference type="Proteomes" id="UP001156666"/>
    </source>
</evidence>
<evidence type="ECO:0000259" key="2">
    <source>
        <dbReference type="Pfam" id="PF16344"/>
    </source>
</evidence>
<dbReference type="PANTHER" id="PTHR30273:SF2">
    <property type="entry name" value="PROTEIN FECR"/>
    <property type="match status" value="1"/>
</dbReference>
<dbReference type="Pfam" id="PF16344">
    <property type="entry name" value="FecR_C"/>
    <property type="match status" value="1"/>
</dbReference>
<protein>
    <submittedName>
        <fullName evidence="3">Anti-sigma factor</fullName>
    </submittedName>
</protein>
<dbReference type="Gene3D" id="3.55.50.30">
    <property type="match status" value="1"/>
</dbReference>
<keyword evidence="4" id="KW-1185">Reference proteome</keyword>
<dbReference type="InterPro" id="IPR032508">
    <property type="entry name" value="FecR_C"/>
</dbReference>
<evidence type="ECO:0000259" key="1">
    <source>
        <dbReference type="Pfam" id="PF04773"/>
    </source>
</evidence>
<feature type="domain" description="Protein FecR C-terminal" evidence="2">
    <location>
        <begin position="262"/>
        <end position="335"/>
    </location>
</feature>
<reference evidence="3" key="1">
    <citation type="journal article" date="2014" name="Int. J. Syst. Evol. Microbiol.">
        <title>Complete genome sequence of Corynebacterium casei LMG S-19264T (=DSM 44701T), isolated from a smear-ripened cheese.</title>
        <authorList>
            <consortium name="US DOE Joint Genome Institute (JGI-PGF)"/>
            <person name="Walter F."/>
            <person name="Albersmeier A."/>
            <person name="Kalinowski J."/>
            <person name="Ruckert C."/>
        </authorList>
    </citation>
    <scope>NUCLEOTIDE SEQUENCE</scope>
    <source>
        <strain evidence="3">NBRC 108769</strain>
    </source>
</reference>
<organism evidence="3 4">
    <name type="scientific">Portibacter lacus</name>
    <dbReference type="NCBI Taxonomy" id="1099794"/>
    <lineage>
        <taxon>Bacteria</taxon>
        <taxon>Pseudomonadati</taxon>
        <taxon>Bacteroidota</taxon>
        <taxon>Saprospiria</taxon>
        <taxon>Saprospirales</taxon>
        <taxon>Haliscomenobacteraceae</taxon>
        <taxon>Portibacter</taxon>
    </lineage>
</organism>
<dbReference type="PIRSF" id="PIRSF018266">
    <property type="entry name" value="FecR"/>
    <property type="match status" value="1"/>
</dbReference>
<reference evidence="3" key="2">
    <citation type="submission" date="2023-01" db="EMBL/GenBank/DDBJ databases">
        <title>Draft genome sequence of Portibacter lacus strain NBRC 108769.</title>
        <authorList>
            <person name="Sun Q."/>
            <person name="Mori K."/>
        </authorList>
    </citation>
    <scope>NUCLEOTIDE SEQUENCE</scope>
    <source>
        <strain evidence="3">NBRC 108769</strain>
    </source>
</reference>
<dbReference type="AlphaFoldDB" id="A0AA37SYW7"/>
<name>A0AA37SYW7_9BACT</name>
<dbReference type="Proteomes" id="UP001156666">
    <property type="component" value="Unassembled WGS sequence"/>
</dbReference>
<dbReference type="Pfam" id="PF04773">
    <property type="entry name" value="FecR"/>
    <property type="match status" value="1"/>
</dbReference>
<dbReference type="PANTHER" id="PTHR30273">
    <property type="entry name" value="PERIPLASMIC SIGNAL SENSOR AND SIGMA FACTOR ACTIVATOR FECR-RELATED"/>
    <property type="match status" value="1"/>
</dbReference>
<feature type="domain" description="FecR protein" evidence="1">
    <location>
        <begin position="122"/>
        <end position="216"/>
    </location>
</feature>
<dbReference type="InterPro" id="IPR012373">
    <property type="entry name" value="Ferrdict_sens_TM"/>
</dbReference>
<sequence length="341" mass="38794">MHDNSVITLLHKQLTNQLEGPDKRLLLDWLENSSQNVEEQKDVSKIWELSGNYEPSFEPDVNKGFERFSNRIQKEAIPQPTKVLSLNPIKAWMKYAAVAAVLISSVLVWQLTQSVNVNQLMVSTISNEIKSIDLPDGSKVWINEKSSFSYPDKFNGSERVVSLDGQAFFEIEKNAKKPFIIQGGDADVKVLGTSFSFDTENMDGLMEVEVKTGTVEIKPKGSSESFVLTKNEKGYFDSDKKMFLEKELLSVSNADFFITNKYKFVNSKYTFVFGVLEDVYDVDFEFGNEGLENCEFTSPIEFDKNNIQSALNVIERVYKNRNLTIEKVENNKYIINADPCN</sequence>
<accession>A0AA37SYW7</accession>
<dbReference type="EMBL" id="BSOH01000037">
    <property type="protein sequence ID" value="GLR20105.1"/>
    <property type="molecule type" value="Genomic_DNA"/>
</dbReference>
<comment type="caution">
    <text evidence="3">The sequence shown here is derived from an EMBL/GenBank/DDBJ whole genome shotgun (WGS) entry which is preliminary data.</text>
</comment>
<dbReference type="InterPro" id="IPR006860">
    <property type="entry name" value="FecR"/>
</dbReference>
<dbReference type="GO" id="GO:0016989">
    <property type="term" value="F:sigma factor antagonist activity"/>
    <property type="evidence" value="ECO:0007669"/>
    <property type="project" value="TreeGrafter"/>
</dbReference>
<dbReference type="RefSeq" id="WP_235294944.1">
    <property type="nucleotide sequence ID" value="NZ_BSOH01000037.1"/>
</dbReference>